<dbReference type="CDD" id="cd07380">
    <property type="entry name" value="MPP_CWF19_N"/>
    <property type="match status" value="1"/>
</dbReference>
<organism evidence="4 5">
    <name type="scientific">Parathielavia hyrcaniae</name>
    <dbReference type="NCBI Taxonomy" id="113614"/>
    <lineage>
        <taxon>Eukaryota</taxon>
        <taxon>Fungi</taxon>
        <taxon>Dikarya</taxon>
        <taxon>Ascomycota</taxon>
        <taxon>Pezizomycotina</taxon>
        <taxon>Sordariomycetes</taxon>
        <taxon>Sordariomycetidae</taxon>
        <taxon>Sordariales</taxon>
        <taxon>Chaetomiaceae</taxon>
        <taxon>Parathielavia</taxon>
    </lineage>
</organism>
<feature type="domain" description="Cwf19-like protein C-terminal" evidence="2">
    <location>
        <begin position="475"/>
        <end position="557"/>
    </location>
</feature>
<evidence type="ECO:0000313" key="5">
    <source>
        <dbReference type="Proteomes" id="UP001305647"/>
    </source>
</evidence>
<dbReference type="Pfam" id="PF04676">
    <property type="entry name" value="CwfJ_C_2"/>
    <property type="match status" value="1"/>
</dbReference>
<dbReference type="Proteomes" id="UP001305647">
    <property type="component" value="Unassembled WGS sequence"/>
</dbReference>
<reference evidence="4" key="1">
    <citation type="journal article" date="2023" name="Mol. Phylogenet. Evol.">
        <title>Genome-scale phylogeny and comparative genomics of the fungal order Sordariales.</title>
        <authorList>
            <person name="Hensen N."/>
            <person name="Bonometti L."/>
            <person name="Westerberg I."/>
            <person name="Brannstrom I.O."/>
            <person name="Guillou S."/>
            <person name="Cros-Aarteil S."/>
            <person name="Calhoun S."/>
            <person name="Haridas S."/>
            <person name="Kuo A."/>
            <person name="Mondo S."/>
            <person name="Pangilinan J."/>
            <person name="Riley R."/>
            <person name="LaButti K."/>
            <person name="Andreopoulos B."/>
            <person name="Lipzen A."/>
            <person name="Chen C."/>
            <person name="Yan M."/>
            <person name="Daum C."/>
            <person name="Ng V."/>
            <person name="Clum A."/>
            <person name="Steindorff A."/>
            <person name="Ohm R.A."/>
            <person name="Martin F."/>
            <person name="Silar P."/>
            <person name="Natvig D.O."/>
            <person name="Lalanne C."/>
            <person name="Gautier V."/>
            <person name="Ament-Velasquez S.L."/>
            <person name="Kruys A."/>
            <person name="Hutchinson M.I."/>
            <person name="Powell A.J."/>
            <person name="Barry K."/>
            <person name="Miller A.N."/>
            <person name="Grigoriev I.V."/>
            <person name="Debuchy R."/>
            <person name="Gladieux P."/>
            <person name="Hiltunen Thoren M."/>
            <person name="Johannesson H."/>
        </authorList>
    </citation>
    <scope>NUCLEOTIDE SEQUENCE</scope>
    <source>
        <strain evidence="4">CBS 757.83</strain>
    </source>
</reference>
<dbReference type="Pfam" id="PF04677">
    <property type="entry name" value="CwfJ_C_1"/>
    <property type="match status" value="1"/>
</dbReference>
<protein>
    <submittedName>
        <fullName evidence="4">Uncharacterized protein</fullName>
    </submittedName>
</protein>
<evidence type="ECO:0000313" key="4">
    <source>
        <dbReference type="EMBL" id="KAK4098840.1"/>
    </source>
</evidence>
<accession>A0AAN6PZ92</accession>
<dbReference type="GO" id="GO:0000398">
    <property type="term" value="P:mRNA splicing, via spliceosome"/>
    <property type="evidence" value="ECO:0007669"/>
    <property type="project" value="TreeGrafter"/>
</dbReference>
<dbReference type="GO" id="GO:0071014">
    <property type="term" value="C:post-mRNA release spliceosomal complex"/>
    <property type="evidence" value="ECO:0007669"/>
    <property type="project" value="TreeGrafter"/>
</dbReference>
<name>A0AAN6PZ92_9PEZI</name>
<reference evidence="4" key="2">
    <citation type="submission" date="2023-05" db="EMBL/GenBank/DDBJ databases">
        <authorList>
            <consortium name="Lawrence Berkeley National Laboratory"/>
            <person name="Steindorff A."/>
            <person name="Hensen N."/>
            <person name="Bonometti L."/>
            <person name="Westerberg I."/>
            <person name="Brannstrom I.O."/>
            <person name="Guillou S."/>
            <person name="Cros-Aarteil S."/>
            <person name="Calhoun S."/>
            <person name="Haridas S."/>
            <person name="Kuo A."/>
            <person name="Mondo S."/>
            <person name="Pangilinan J."/>
            <person name="Riley R."/>
            <person name="Labutti K."/>
            <person name="Andreopoulos B."/>
            <person name="Lipzen A."/>
            <person name="Chen C."/>
            <person name="Yanf M."/>
            <person name="Daum C."/>
            <person name="Ng V."/>
            <person name="Clum A."/>
            <person name="Ohm R."/>
            <person name="Martin F."/>
            <person name="Silar P."/>
            <person name="Natvig D."/>
            <person name="Lalanne C."/>
            <person name="Gautier V."/>
            <person name="Ament-Velasquez S.L."/>
            <person name="Kruys A."/>
            <person name="Hutchinson M.I."/>
            <person name="Powell A.J."/>
            <person name="Barry K."/>
            <person name="Miller A.N."/>
            <person name="Grigoriev I.V."/>
            <person name="Debuchy R."/>
            <person name="Gladieux P."/>
            <person name="Thoren M.H."/>
            <person name="Johannesson H."/>
        </authorList>
    </citation>
    <scope>NUCLEOTIDE SEQUENCE</scope>
    <source>
        <strain evidence="4">CBS 757.83</strain>
    </source>
</reference>
<dbReference type="PANTHER" id="PTHR12072">
    <property type="entry name" value="CWF19, CELL CYCLE CONTROL PROTEIN"/>
    <property type="match status" value="1"/>
</dbReference>
<keyword evidence="5" id="KW-1185">Reference proteome</keyword>
<dbReference type="InterPro" id="IPR006768">
    <property type="entry name" value="Cwf19-like_C_dom-1"/>
</dbReference>
<evidence type="ECO:0000256" key="1">
    <source>
        <dbReference type="SAM" id="MobiDB-lite"/>
    </source>
</evidence>
<dbReference type="EMBL" id="MU863655">
    <property type="protein sequence ID" value="KAK4098840.1"/>
    <property type="molecule type" value="Genomic_DNA"/>
</dbReference>
<sequence length="560" mass="61889">MAAKIFVFGSINGQLRSAFGKLSALHAKNVFSFAVVTGNLFSEAQDDDQLVDLLSGRIEIPCPTYFLVGTIQLPARVVERIEKDEEIAPNLHYLGKRSVTKTSEGVRIVALGGVLDLNIVAGLSKEQHEPLHTEGDAKALRGANNADILLTTMWPTDVWRNSSKAKDLQIGPESAPSSQTIAELCEALKPRYHFAMSPSDFAFEREPFFPDAADDDKDKGIALTRFISLAPWANTAKAKSMYAFTVNREAVITPPVGSTLTPFHKPALKKRTAEQAEFSRFSDGQRTHDHDHRRRKHQRRERSPPPGPDRCFFCLSNPNLPTHMVCSVGEEAYLATAKGPLPAADTFAKQGLNMPGHFIITPLVHSASLSAAAIKAEDGTSPEDAAQKTFREMERFRGALQHMVAGVSQGRLGGVTWEINRARNIHVHWQFMPAPAEMVGSGLVEAGFRVLAEDLKLGKFVDKEFGTADEMPGDYFRVWIWAKGEDGKGEDGKGVGKCLVLRFDEGVRFDLQYPRKVMAKLLGLEQRMVWQDVVQSEEDEAADVVAFRAAFKPWDFTLEG</sequence>
<dbReference type="InterPro" id="IPR006767">
    <property type="entry name" value="Cwf19-like_C_dom-2"/>
</dbReference>
<proteinExistence type="predicted"/>
<dbReference type="GO" id="GO:0061632">
    <property type="term" value="F:RNA lariat debranching enzyme activator activity"/>
    <property type="evidence" value="ECO:0007669"/>
    <property type="project" value="TreeGrafter"/>
</dbReference>
<feature type="domain" description="Cwf19-like C-terminal" evidence="3">
    <location>
        <begin position="307"/>
        <end position="439"/>
    </location>
</feature>
<dbReference type="PANTHER" id="PTHR12072:SF4">
    <property type="entry name" value="CWF19-LIKE PROTEIN 1"/>
    <property type="match status" value="1"/>
</dbReference>
<feature type="compositionally biased region" description="Basic residues" evidence="1">
    <location>
        <begin position="291"/>
        <end position="300"/>
    </location>
</feature>
<comment type="caution">
    <text evidence="4">The sequence shown here is derived from an EMBL/GenBank/DDBJ whole genome shotgun (WGS) entry which is preliminary data.</text>
</comment>
<dbReference type="InterPro" id="IPR040194">
    <property type="entry name" value="Cwf19-like"/>
</dbReference>
<gene>
    <name evidence="4" type="ORF">N658DRAFT_499083</name>
</gene>
<evidence type="ECO:0000259" key="2">
    <source>
        <dbReference type="Pfam" id="PF04676"/>
    </source>
</evidence>
<dbReference type="AlphaFoldDB" id="A0AAN6PZ92"/>
<evidence type="ECO:0000259" key="3">
    <source>
        <dbReference type="Pfam" id="PF04677"/>
    </source>
</evidence>
<feature type="region of interest" description="Disordered" evidence="1">
    <location>
        <begin position="274"/>
        <end position="310"/>
    </location>
</feature>